<evidence type="ECO:0000313" key="3">
    <source>
        <dbReference type="Proteomes" id="UP000049472"/>
    </source>
</evidence>
<dbReference type="Pfam" id="PF01381">
    <property type="entry name" value="HTH_3"/>
    <property type="match status" value="1"/>
</dbReference>
<name>A0A0M6WGY8_9FIRM</name>
<dbReference type="AlphaFoldDB" id="A0A0M6WGY8"/>
<feature type="domain" description="HTH cro/C1-type" evidence="1">
    <location>
        <begin position="11"/>
        <end position="66"/>
    </location>
</feature>
<dbReference type="EMBL" id="CVRQ01000014">
    <property type="protein sequence ID" value="CRL35721.1"/>
    <property type="molecule type" value="Genomic_DNA"/>
</dbReference>
<dbReference type="PROSITE" id="PS50943">
    <property type="entry name" value="HTH_CROC1"/>
    <property type="match status" value="1"/>
</dbReference>
<dbReference type="SMART" id="SM00530">
    <property type="entry name" value="HTH_XRE"/>
    <property type="match status" value="1"/>
</dbReference>
<organism evidence="2 3">
    <name type="scientific">Agathobacter rectalis</name>
    <dbReference type="NCBI Taxonomy" id="39491"/>
    <lineage>
        <taxon>Bacteria</taxon>
        <taxon>Bacillati</taxon>
        <taxon>Bacillota</taxon>
        <taxon>Clostridia</taxon>
        <taxon>Lachnospirales</taxon>
        <taxon>Lachnospiraceae</taxon>
        <taxon>Agathobacter</taxon>
    </lineage>
</organism>
<evidence type="ECO:0000259" key="1">
    <source>
        <dbReference type="PROSITE" id="PS50943"/>
    </source>
</evidence>
<gene>
    <name evidence="2" type="ORF">T1815_11731</name>
</gene>
<sequence>MTIQEGIGKRIRSLREFNKLSQTELAIKVGYKDKTSIAKIEAGKVDLPQSKIFAFAKNLGTTPSYILGDNEFPNHAEEKHSFINDNDKTIIDKYHQLNDEGKQRLLERADELIELGYVAKGDVLKEA</sequence>
<accession>A0A0M6WGY8</accession>
<dbReference type="SUPFAM" id="SSF47413">
    <property type="entry name" value="lambda repressor-like DNA-binding domains"/>
    <property type="match status" value="1"/>
</dbReference>
<evidence type="ECO:0000313" key="2">
    <source>
        <dbReference type="EMBL" id="CRL35721.1"/>
    </source>
</evidence>
<dbReference type="Gene3D" id="1.10.260.40">
    <property type="entry name" value="lambda repressor-like DNA-binding domains"/>
    <property type="match status" value="1"/>
</dbReference>
<reference evidence="3" key="1">
    <citation type="submission" date="2015-05" db="EMBL/GenBank/DDBJ databases">
        <authorList>
            <consortium name="Pathogen Informatics"/>
        </authorList>
    </citation>
    <scope>NUCLEOTIDE SEQUENCE [LARGE SCALE GENOMIC DNA]</scope>
    <source>
        <strain evidence="3">T1-815</strain>
    </source>
</reference>
<dbReference type="Proteomes" id="UP000049472">
    <property type="component" value="Unassembled WGS sequence"/>
</dbReference>
<dbReference type="InterPro" id="IPR001387">
    <property type="entry name" value="Cro/C1-type_HTH"/>
</dbReference>
<proteinExistence type="predicted"/>
<dbReference type="CDD" id="cd00093">
    <property type="entry name" value="HTH_XRE"/>
    <property type="match status" value="1"/>
</dbReference>
<dbReference type="InterPro" id="IPR010982">
    <property type="entry name" value="Lambda_DNA-bd_dom_sf"/>
</dbReference>
<dbReference type="GO" id="GO:0003677">
    <property type="term" value="F:DNA binding"/>
    <property type="evidence" value="ECO:0007669"/>
    <property type="project" value="InterPro"/>
</dbReference>
<dbReference type="RefSeq" id="WP_055061485.1">
    <property type="nucleotide sequence ID" value="NZ_CVRQ01000014.1"/>
</dbReference>
<keyword evidence="3" id="KW-1185">Reference proteome</keyword>
<protein>
    <recommendedName>
        <fullName evidence="1">HTH cro/C1-type domain-containing protein</fullName>
    </recommendedName>
</protein>